<evidence type="ECO:0000313" key="3">
    <source>
        <dbReference type="Proteomes" id="UP000193380"/>
    </source>
</evidence>
<reference evidence="2" key="2">
    <citation type="submission" date="2014-03" db="EMBL/GenBank/DDBJ databases">
        <authorList>
            <person name="Genoscope - CEA"/>
        </authorList>
    </citation>
    <scope>NUCLEOTIDE SEQUENCE</scope>
</reference>
<dbReference type="PaxDb" id="8022-A0A060ZA97"/>
<reference evidence="2" key="1">
    <citation type="journal article" date="2014" name="Nat. Commun.">
        <title>The rainbow trout genome provides novel insights into evolution after whole-genome duplication in vertebrates.</title>
        <authorList>
            <person name="Berthelot C."/>
            <person name="Brunet F."/>
            <person name="Chalopin D."/>
            <person name="Juanchich A."/>
            <person name="Bernard M."/>
            <person name="Noel B."/>
            <person name="Bento P."/>
            <person name="Da Silva C."/>
            <person name="Labadie K."/>
            <person name="Alberti A."/>
            <person name="Aury J.M."/>
            <person name="Louis A."/>
            <person name="Dehais P."/>
            <person name="Bardou P."/>
            <person name="Montfort J."/>
            <person name="Klopp C."/>
            <person name="Cabau C."/>
            <person name="Gaspin C."/>
            <person name="Thorgaard G.H."/>
            <person name="Boussaha M."/>
            <person name="Quillet E."/>
            <person name="Guyomard R."/>
            <person name="Galiana D."/>
            <person name="Bobe J."/>
            <person name="Volff J.N."/>
            <person name="Genet C."/>
            <person name="Wincker P."/>
            <person name="Jaillon O."/>
            <person name="Roest Crollius H."/>
            <person name="Guiguen Y."/>
        </authorList>
    </citation>
    <scope>NUCLEOTIDE SEQUENCE [LARGE SCALE GENOMIC DNA]</scope>
</reference>
<name>A0A060ZA97_ONCMY</name>
<dbReference type="STRING" id="8022.A0A060ZA97"/>
<evidence type="ECO:0000313" key="2">
    <source>
        <dbReference type="EMBL" id="CDR01023.1"/>
    </source>
</evidence>
<keyword evidence="1" id="KW-0732">Signal</keyword>
<evidence type="ECO:0000256" key="1">
    <source>
        <dbReference type="SAM" id="SignalP"/>
    </source>
</evidence>
<sequence length="51" mass="5381">MGSLPIALLLCGFHALTAVAQAPQAEVELHRGDWNEEEALVSVSTLPPGQI</sequence>
<proteinExistence type="predicted"/>
<accession>A0A060ZA97</accession>
<organism evidence="2 3">
    <name type="scientific">Oncorhynchus mykiss</name>
    <name type="common">Rainbow trout</name>
    <name type="synonym">Salmo gairdneri</name>
    <dbReference type="NCBI Taxonomy" id="8022"/>
    <lineage>
        <taxon>Eukaryota</taxon>
        <taxon>Metazoa</taxon>
        <taxon>Chordata</taxon>
        <taxon>Craniata</taxon>
        <taxon>Vertebrata</taxon>
        <taxon>Euteleostomi</taxon>
        <taxon>Actinopterygii</taxon>
        <taxon>Neopterygii</taxon>
        <taxon>Teleostei</taxon>
        <taxon>Protacanthopterygii</taxon>
        <taxon>Salmoniformes</taxon>
        <taxon>Salmonidae</taxon>
        <taxon>Salmoninae</taxon>
        <taxon>Oncorhynchus</taxon>
    </lineage>
</organism>
<dbReference type="EMBL" id="FR963743">
    <property type="protein sequence ID" value="CDR01023.1"/>
    <property type="molecule type" value="Genomic_DNA"/>
</dbReference>
<gene>
    <name evidence="2" type="ORF">GSONMT00021361001</name>
</gene>
<dbReference type="AlphaFoldDB" id="A0A060ZA97"/>
<dbReference type="Proteomes" id="UP000193380">
    <property type="component" value="Unassembled WGS sequence"/>
</dbReference>
<feature type="chain" id="PRO_5001592375" evidence="1">
    <location>
        <begin position="21"/>
        <end position="51"/>
    </location>
</feature>
<feature type="non-terminal residue" evidence="2">
    <location>
        <position position="51"/>
    </location>
</feature>
<feature type="signal peptide" evidence="1">
    <location>
        <begin position="1"/>
        <end position="20"/>
    </location>
</feature>
<protein>
    <submittedName>
        <fullName evidence="2">Uncharacterized protein</fullName>
    </submittedName>
</protein>